<dbReference type="OrthoDB" id="7220054at2"/>
<protein>
    <recommendedName>
        <fullName evidence="2">Bacterial shufflon protein N-terminal domain-containing protein</fullName>
    </recommendedName>
</protein>
<dbReference type="InterPro" id="IPR007001">
    <property type="entry name" value="Shufflon_N"/>
</dbReference>
<accession>A0A2S3X1B6</accession>
<evidence type="ECO:0000313" key="3">
    <source>
        <dbReference type="EMBL" id="POG09347.1"/>
    </source>
</evidence>
<reference evidence="3 4" key="2">
    <citation type="submission" date="2018-03" db="EMBL/GenBank/DDBJ databases">
        <title>Draft genome of Pseudomonas putida strain KH-21-114.</title>
        <authorList>
            <person name="Yoshizawa S."/>
            <person name="Khan N.H."/>
            <person name="Nishimura M."/>
            <person name="Chiura H.X."/>
            <person name="Ogura Y."/>
            <person name="Hayashi T."/>
            <person name="Kogure K."/>
        </authorList>
    </citation>
    <scope>NUCLEOTIDE SEQUENCE [LARGE SCALE GENOMIC DNA]</scope>
    <source>
        <strain evidence="3 4">KH-21-114</strain>
    </source>
</reference>
<keyword evidence="1" id="KW-0472">Membrane</keyword>
<dbReference type="AlphaFoldDB" id="A0A2S3X1B6"/>
<evidence type="ECO:0000256" key="1">
    <source>
        <dbReference type="SAM" id="Phobius"/>
    </source>
</evidence>
<evidence type="ECO:0000313" key="4">
    <source>
        <dbReference type="Proteomes" id="UP000237230"/>
    </source>
</evidence>
<comment type="caution">
    <text evidence="3">The sequence shown here is derived from an EMBL/GenBank/DDBJ whole genome shotgun (WGS) entry which is preliminary data.</text>
</comment>
<name>A0A2S3X1B6_PSEPU</name>
<dbReference type="EMBL" id="MINH01000019">
    <property type="protein sequence ID" value="POG09347.1"/>
    <property type="molecule type" value="Genomic_DNA"/>
</dbReference>
<feature type="transmembrane region" description="Helical" evidence="1">
    <location>
        <begin position="12"/>
        <end position="34"/>
    </location>
</feature>
<dbReference type="Pfam" id="PF04917">
    <property type="entry name" value="Shufflon_N"/>
    <property type="match status" value="1"/>
</dbReference>
<reference evidence="3 4" key="1">
    <citation type="submission" date="2016-08" db="EMBL/GenBank/DDBJ databases">
        <authorList>
            <person name="Seilhamer J.J."/>
        </authorList>
    </citation>
    <scope>NUCLEOTIDE SEQUENCE [LARGE SCALE GENOMIC DNA]</scope>
    <source>
        <strain evidence="3 4">KH-21-114</strain>
    </source>
</reference>
<proteinExistence type="predicted"/>
<keyword evidence="1" id="KW-0812">Transmembrane</keyword>
<keyword evidence="1" id="KW-1133">Transmembrane helix</keyword>
<sequence length="424" mass="44900">MASKRGQAGFFTIDGLFGLIVMSIMLSLAGWWMLNYGNQQDYRIAAEHQRTVADAFAKYLKDNYSVVLSNAGPTTPVQVTVDMMQNTKYLPAGFSSTNSFGQTIVGLARRLNANQLEAIVVTTGGQVIPELGIRTIAEHLGGPGGFISSLKPGVIQGVRGGWEVALSNYGINPGQGHTASALFLMDGELANDYLYRNAVPGHPEYNRMNTAIDMGGNDINNARAVTATSDITSKDGWFRSQNDTGWVNEKWGGGIYQADADWVRVLNDKGLLTGGKIRGGTLQADGRVTVGEYLDIESTAVEGQACPKIGIQSKNNLGAPLTCQCLTPSCQSGVWTAAGSGELGGWQIGINGNTGYSGTGSVTGSLFSGTIKCRSNVCGGFGYVFCGSSVSCAVANAGVLTHYNFYGYTVGVKDLPITSSIREW</sequence>
<gene>
    <name evidence="3" type="ORF">BGP84_06235</name>
</gene>
<dbReference type="Proteomes" id="UP000237230">
    <property type="component" value="Unassembled WGS sequence"/>
</dbReference>
<evidence type="ECO:0000259" key="2">
    <source>
        <dbReference type="Pfam" id="PF04917"/>
    </source>
</evidence>
<organism evidence="3 4">
    <name type="scientific">Pseudomonas putida</name>
    <name type="common">Arthrobacter siderocapsulatus</name>
    <dbReference type="NCBI Taxonomy" id="303"/>
    <lineage>
        <taxon>Bacteria</taxon>
        <taxon>Pseudomonadati</taxon>
        <taxon>Pseudomonadota</taxon>
        <taxon>Gammaproteobacteria</taxon>
        <taxon>Pseudomonadales</taxon>
        <taxon>Pseudomonadaceae</taxon>
        <taxon>Pseudomonas</taxon>
    </lineage>
</organism>
<dbReference type="RefSeq" id="WP_103446247.1">
    <property type="nucleotide sequence ID" value="NZ_CP069080.1"/>
</dbReference>
<feature type="domain" description="Bacterial shufflon protein N-terminal" evidence="2">
    <location>
        <begin position="36"/>
        <end position="227"/>
    </location>
</feature>